<proteinExistence type="predicted"/>
<feature type="region of interest" description="Disordered" evidence="1">
    <location>
        <begin position="422"/>
        <end position="447"/>
    </location>
</feature>
<evidence type="ECO:0000256" key="1">
    <source>
        <dbReference type="SAM" id="MobiDB-lite"/>
    </source>
</evidence>
<accession>A0AAD6Y8B3</accession>
<feature type="region of interest" description="Disordered" evidence="1">
    <location>
        <begin position="225"/>
        <end position="301"/>
    </location>
</feature>
<evidence type="ECO:0000313" key="3">
    <source>
        <dbReference type="Proteomes" id="UP001219525"/>
    </source>
</evidence>
<organism evidence="2 3">
    <name type="scientific">Mycena pura</name>
    <dbReference type="NCBI Taxonomy" id="153505"/>
    <lineage>
        <taxon>Eukaryota</taxon>
        <taxon>Fungi</taxon>
        <taxon>Dikarya</taxon>
        <taxon>Basidiomycota</taxon>
        <taxon>Agaricomycotina</taxon>
        <taxon>Agaricomycetes</taxon>
        <taxon>Agaricomycetidae</taxon>
        <taxon>Agaricales</taxon>
        <taxon>Marasmiineae</taxon>
        <taxon>Mycenaceae</taxon>
        <taxon>Mycena</taxon>
    </lineage>
</organism>
<protein>
    <submittedName>
        <fullName evidence="2">Uncharacterized protein</fullName>
    </submittedName>
</protein>
<feature type="compositionally biased region" description="Basic residues" evidence="1">
    <location>
        <begin position="253"/>
        <end position="267"/>
    </location>
</feature>
<reference evidence="2" key="1">
    <citation type="submission" date="2023-03" db="EMBL/GenBank/DDBJ databases">
        <title>Massive genome expansion in bonnet fungi (Mycena s.s.) driven by repeated elements and novel gene families across ecological guilds.</title>
        <authorList>
            <consortium name="Lawrence Berkeley National Laboratory"/>
            <person name="Harder C.B."/>
            <person name="Miyauchi S."/>
            <person name="Viragh M."/>
            <person name="Kuo A."/>
            <person name="Thoen E."/>
            <person name="Andreopoulos B."/>
            <person name="Lu D."/>
            <person name="Skrede I."/>
            <person name="Drula E."/>
            <person name="Henrissat B."/>
            <person name="Morin E."/>
            <person name="Kohler A."/>
            <person name="Barry K."/>
            <person name="LaButti K."/>
            <person name="Morin E."/>
            <person name="Salamov A."/>
            <person name="Lipzen A."/>
            <person name="Mereny Z."/>
            <person name="Hegedus B."/>
            <person name="Baldrian P."/>
            <person name="Stursova M."/>
            <person name="Weitz H."/>
            <person name="Taylor A."/>
            <person name="Grigoriev I.V."/>
            <person name="Nagy L.G."/>
            <person name="Martin F."/>
            <person name="Kauserud H."/>
        </authorList>
    </citation>
    <scope>NUCLEOTIDE SEQUENCE</scope>
    <source>
        <strain evidence="2">9144</strain>
    </source>
</reference>
<sequence length="819" mass="85814">MPSCCATAEETKRQRRQYLAPVAKRFSAAVEQRDSAACGGNYRGTSAVVRQFLMYPTPPHVHTKTVASPSHGCPLPAVPADAAQYRPSPAESAFSPPEFATPSSFGGSVLRVGAAESQQPIRSGDVTASVGRHKLGLGAQCARCMRSLFCVTHLAPGMLRAPAAARGQSAIYASASEGTGSLRGPLRGRAQAARCGAGNARVHVHVGPADPARNPGVAFFQRERERDGAGGRVASSVTFAGPRATAASAARAARSRRHRPSQARRQPRARDCPETLCETREKNEAPFPPAGTGPTDKSAGNQGRVFVPGVLEFSTPGRVSPNVSAKSPGSALEYICGSYNVARKPPSRGAIARNALRVYNREVLESWNKRQGRETGTTPSVYKAFYACNGPVDAEKNQVSLIGTIGTYLGQKTAGDWATRSRASRVHATQTTRRLRSPSPSVASCAAASVPTTPVRARLRCTVTRGRVRARARTAAGTCTREGCWYPTPAPAPGAVEGDTTNCRCANGDAGAGGAYGEREGDVNGLSEAGGSCPPGETGLKGATWACMNGDASASGGMPALSGRCSGPGRAARCGRARRAADDSAGRGAAAVQQGRITVPPAVILAANGFYAAAATAAAVAPVNHETRGARSPRCPPHPCACPRSRAVPPGARWWPASAVHVLCCRGGWQLQTRHAGWHSTFGAMARSVRPGCLAQSDGRFDVNAVRSLAAATALSQLADVPRVPSMQGRHCGIRQQYASPQHSVYCSVPLRVQSASRRSPPMLHESVAHKALVWYCDHLRRGASCHTNEPGRMHDVVGFARSTLQVHKLGCATPDILA</sequence>
<feature type="region of interest" description="Disordered" evidence="1">
    <location>
        <begin position="514"/>
        <end position="535"/>
    </location>
</feature>
<keyword evidence="3" id="KW-1185">Reference proteome</keyword>
<dbReference type="EMBL" id="JARJCW010000045">
    <property type="protein sequence ID" value="KAJ7205019.1"/>
    <property type="molecule type" value="Genomic_DNA"/>
</dbReference>
<gene>
    <name evidence="2" type="ORF">GGX14DRAFT_645615</name>
</gene>
<feature type="compositionally biased region" description="Basic and acidic residues" evidence="1">
    <location>
        <begin position="268"/>
        <end position="284"/>
    </location>
</feature>
<dbReference type="Proteomes" id="UP001219525">
    <property type="component" value="Unassembled WGS sequence"/>
</dbReference>
<dbReference type="AlphaFoldDB" id="A0AAD6Y8B3"/>
<feature type="compositionally biased region" description="Low complexity" evidence="1">
    <location>
        <begin position="437"/>
        <end position="447"/>
    </location>
</feature>
<name>A0AAD6Y8B3_9AGAR</name>
<evidence type="ECO:0000313" key="2">
    <source>
        <dbReference type="EMBL" id="KAJ7205019.1"/>
    </source>
</evidence>
<comment type="caution">
    <text evidence="2">The sequence shown here is derived from an EMBL/GenBank/DDBJ whole genome shotgun (WGS) entry which is preliminary data.</text>
</comment>
<feature type="compositionally biased region" description="Low complexity" evidence="1">
    <location>
        <begin position="240"/>
        <end position="252"/>
    </location>
</feature>